<organism evidence="1 2">
    <name type="scientific">Holospora curviuscula</name>
    <dbReference type="NCBI Taxonomy" id="1082868"/>
    <lineage>
        <taxon>Bacteria</taxon>
        <taxon>Pseudomonadati</taxon>
        <taxon>Pseudomonadota</taxon>
        <taxon>Alphaproteobacteria</taxon>
        <taxon>Holosporales</taxon>
        <taxon>Holosporaceae</taxon>
        <taxon>Holospora</taxon>
    </lineage>
</organism>
<gene>
    <name evidence="1" type="ORF">HCUR_00501</name>
</gene>
<accession>A0A2S5R9G5</accession>
<sequence>MNVTHRKFLILTALTLCWNTVEPFPAEWEKKLGQCTKDINAINDALEKGEFLIDGSQKMDQCIRIISDINRQLKQLRATERTENTQLTHSQEIENTTPNLKTHNDSWRALIPEIKNASQLFEKLELNLPLFSSVEYSNNYVFKEYYNDSVFKNNNYLKMYNQKQEESYLENLNTFIQRKREDLKSYLQVFSKILNLDPVEAEKHYLNENVVSDLNYRNPRLHIALLLGYFYRALIQVYISFIKRNIYCLTRVCGASLSQENYNALGDEMPTLFQSFETYHEKDLQLSRILNLDTLEARREMALNTKKRIGDFNTIIPVVKKIFEFFKKNNKKEESNKCYNYAEDGLQKLFDITQYTEQISAVLNKLEPELEKF</sequence>
<protein>
    <submittedName>
        <fullName evidence="1">Uncharacterized protein</fullName>
    </submittedName>
</protein>
<dbReference type="AlphaFoldDB" id="A0A2S5R9G5"/>
<dbReference type="RefSeq" id="WP_104206592.1">
    <property type="nucleotide sequence ID" value="NZ_PHHC01000079.1"/>
</dbReference>
<dbReference type="Proteomes" id="UP000239425">
    <property type="component" value="Unassembled WGS sequence"/>
</dbReference>
<name>A0A2S5R9G5_9PROT</name>
<keyword evidence="2" id="KW-1185">Reference proteome</keyword>
<evidence type="ECO:0000313" key="1">
    <source>
        <dbReference type="EMBL" id="PPE03966.1"/>
    </source>
</evidence>
<proteinExistence type="predicted"/>
<evidence type="ECO:0000313" key="2">
    <source>
        <dbReference type="Proteomes" id="UP000239425"/>
    </source>
</evidence>
<dbReference type="EMBL" id="PHHC01000079">
    <property type="protein sequence ID" value="PPE03966.1"/>
    <property type="molecule type" value="Genomic_DNA"/>
</dbReference>
<comment type="caution">
    <text evidence="1">The sequence shown here is derived from an EMBL/GenBank/DDBJ whole genome shotgun (WGS) entry which is preliminary data.</text>
</comment>
<reference evidence="1 2" key="1">
    <citation type="submission" date="2017-11" db="EMBL/GenBank/DDBJ databases">
        <title>Comparative genomic analysis of Holospora spp., intranuclear symbionts of paramecia.</title>
        <authorList>
            <person name="Garushyants S.K."/>
            <person name="Beliavskaya A."/>
            <person name="Malko D.B."/>
            <person name="Logacheva M.D."/>
            <person name="Rautian M.S."/>
            <person name="Gelfand M.S."/>
        </authorList>
    </citation>
    <scope>NUCLEOTIDE SEQUENCE [LARGE SCALE GENOMIC DNA]</scope>
    <source>
        <strain evidence="2">02AZ16</strain>
    </source>
</reference>